<evidence type="ECO:0000313" key="1">
    <source>
        <dbReference type="EMBL" id="KAI3904151.1"/>
    </source>
</evidence>
<dbReference type="AlphaFoldDB" id="A0AAD4XDN8"/>
<evidence type="ECO:0000313" key="2">
    <source>
        <dbReference type="Proteomes" id="UP001202328"/>
    </source>
</evidence>
<reference evidence="1" key="1">
    <citation type="submission" date="2022-04" db="EMBL/GenBank/DDBJ databases">
        <title>A functionally conserved STORR gene fusion in Papaver species that diverged 16.8 million years ago.</title>
        <authorList>
            <person name="Catania T."/>
        </authorList>
    </citation>
    <scope>NUCLEOTIDE SEQUENCE</scope>
    <source>
        <strain evidence="1">S-188037</strain>
    </source>
</reference>
<organism evidence="1 2">
    <name type="scientific">Papaver atlanticum</name>
    <dbReference type="NCBI Taxonomy" id="357466"/>
    <lineage>
        <taxon>Eukaryota</taxon>
        <taxon>Viridiplantae</taxon>
        <taxon>Streptophyta</taxon>
        <taxon>Embryophyta</taxon>
        <taxon>Tracheophyta</taxon>
        <taxon>Spermatophyta</taxon>
        <taxon>Magnoliopsida</taxon>
        <taxon>Ranunculales</taxon>
        <taxon>Papaveraceae</taxon>
        <taxon>Papaveroideae</taxon>
        <taxon>Papaver</taxon>
    </lineage>
</organism>
<dbReference type="EMBL" id="JAJJMB010011127">
    <property type="protein sequence ID" value="KAI3904151.1"/>
    <property type="molecule type" value="Genomic_DNA"/>
</dbReference>
<keyword evidence="2" id="KW-1185">Reference proteome</keyword>
<gene>
    <name evidence="1" type="ORF">MKW98_021737</name>
</gene>
<name>A0AAD4XDN8_9MAGN</name>
<sequence length="50" mass="5845">VWFLMLFPGVLEEWGTKNTVEGWRPHIIDVLCTEFVRHQQLCESVAARSD</sequence>
<proteinExistence type="predicted"/>
<protein>
    <submittedName>
        <fullName evidence="1">Uncharacterized protein</fullName>
    </submittedName>
</protein>
<accession>A0AAD4XDN8</accession>
<comment type="caution">
    <text evidence="1">The sequence shown here is derived from an EMBL/GenBank/DDBJ whole genome shotgun (WGS) entry which is preliminary data.</text>
</comment>
<feature type="non-terminal residue" evidence="1">
    <location>
        <position position="50"/>
    </location>
</feature>
<dbReference type="Proteomes" id="UP001202328">
    <property type="component" value="Unassembled WGS sequence"/>
</dbReference>
<feature type="non-terminal residue" evidence="1">
    <location>
        <position position="1"/>
    </location>
</feature>